<accession>A0A7X2PEG2</accession>
<dbReference type="InterPro" id="IPR011256">
    <property type="entry name" value="Reg_factor_effector_dom_sf"/>
</dbReference>
<dbReference type="AlphaFoldDB" id="A0A7X2PEG2"/>
<protein>
    <submittedName>
        <fullName evidence="5">Helix-turn-helix domain-containing protein</fullName>
    </submittedName>
</protein>
<evidence type="ECO:0000256" key="2">
    <source>
        <dbReference type="ARBA" id="ARBA00023125"/>
    </source>
</evidence>
<dbReference type="PANTHER" id="PTHR47504:SF5">
    <property type="entry name" value="RIGHT ORIGIN-BINDING PROTEIN"/>
    <property type="match status" value="1"/>
</dbReference>
<keyword evidence="1" id="KW-0805">Transcription regulation</keyword>
<dbReference type="InterPro" id="IPR009057">
    <property type="entry name" value="Homeodomain-like_sf"/>
</dbReference>
<evidence type="ECO:0000313" key="5">
    <source>
        <dbReference type="EMBL" id="MSU06865.1"/>
    </source>
</evidence>
<dbReference type="EMBL" id="VUNN01000018">
    <property type="protein sequence ID" value="MSU06865.1"/>
    <property type="molecule type" value="Genomic_DNA"/>
</dbReference>
<comment type="caution">
    <text evidence="5">The sequence shown here is derived from an EMBL/GenBank/DDBJ whole genome shotgun (WGS) entry which is preliminary data.</text>
</comment>
<dbReference type="SUPFAM" id="SSF55136">
    <property type="entry name" value="Probable bacterial effector-binding domain"/>
    <property type="match status" value="1"/>
</dbReference>
<dbReference type="SMART" id="SM00342">
    <property type="entry name" value="HTH_ARAC"/>
    <property type="match status" value="1"/>
</dbReference>
<dbReference type="InterPro" id="IPR010499">
    <property type="entry name" value="AraC_E-bd"/>
</dbReference>
<dbReference type="Gene3D" id="3.20.80.10">
    <property type="entry name" value="Regulatory factor, effector binding domain"/>
    <property type="match status" value="1"/>
</dbReference>
<dbReference type="Gene3D" id="1.10.10.60">
    <property type="entry name" value="Homeodomain-like"/>
    <property type="match status" value="1"/>
</dbReference>
<proteinExistence type="predicted"/>
<dbReference type="GO" id="GO:0043565">
    <property type="term" value="F:sequence-specific DNA binding"/>
    <property type="evidence" value="ECO:0007669"/>
    <property type="project" value="InterPro"/>
</dbReference>
<evidence type="ECO:0000256" key="1">
    <source>
        <dbReference type="ARBA" id="ARBA00023015"/>
    </source>
</evidence>
<dbReference type="InterPro" id="IPR050959">
    <property type="entry name" value="MarA-like"/>
</dbReference>
<organism evidence="5 6">
    <name type="scientific">Bullifex porci</name>
    <dbReference type="NCBI Taxonomy" id="2606638"/>
    <lineage>
        <taxon>Bacteria</taxon>
        <taxon>Pseudomonadati</taxon>
        <taxon>Spirochaetota</taxon>
        <taxon>Spirochaetia</taxon>
        <taxon>Spirochaetales</taxon>
        <taxon>Spirochaetaceae</taxon>
        <taxon>Bullifex</taxon>
    </lineage>
</organism>
<dbReference type="InterPro" id="IPR029441">
    <property type="entry name" value="Cass2"/>
</dbReference>
<evidence type="ECO:0000256" key="3">
    <source>
        <dbReference type="ARBA" id="ARBA00023163"/>
    </source>
</evidence>
<reference evidence="5 6" key="1">
    <citation type="submission" date="2019-08" db="EMBL/GenBank/DDBJ databases">
        <title>In-depth cultivation of the pig gut microbiome towards novel bacterial diversity and tailored functional studies.</title>
        <authorList>
            <person name="Wylensek D."/>
            <person name="Hitch T.C.A."/>
            <person name="Clavel T."/>
        </authorList>
    </citation>
    <scope>NUCLEOTIDE SEQUENCE [LARGE SCALE GENOMIC DNA]</scope>
    <source>
        <strain evidence="5 6">NM-380-WT-3C1</strain>
    </source>
</reference>
<dbReference type="Pfam" id="PF12833">
    <property type="entry name" value="HTH_18"/>
    <property type="match status" value="1"/>
</dbReference>
<dbReference type="PROSITE" id="PS01124">
    <property type="entry name" value="HTH_ARAC_FAMILY_2"/>
    <property type="match status" value="1"/>
</dbReference>
<name>A0A7X2PEG2_9SPIO</name>
<feature type="domain" description="HTH araC/xylS-type" evidence="4">
    <location>
        <begin position="18"/>
        <end position="77"/>
    </location>
</feature>
<gene>
    <name evidence="5" type="ORF">FYJ80_08790</name>
</gene>
<sequence length="257" mass="30639">MARFPWACPWEYVKMICGITIGEYIRNRRLTLAAHDLMISDETVLDIALKYRYESPDSFSKAFYRFHNVHPSEVRRDKKHIKGYAPLQLTISLQGGFLMDYRIERKEEFKVIANLREFVYEGCQEAIPQFWQEHYSKGLGKYICGELGINIDLSMSNVKFEYLIADFYNQDKEVTENLFIKTIPAFDWAIFKCIGYLPETMQKLNEKIYTQWLCNQKDYEFAAGYCIEWYDDPRKYSLGTKDPKYYSEIWIPVKKRK</sequence>
<keyword evidence="6" id="KW-1185">Reference proteome</keyword>
<dbReference type="RefSeq" id="WP_154426083.1">
    <property type="nucleotide sequence ID" value="NZ_VUNN01000018.1"/>
</dbReference>
<keyword evidence="3" id="KW-0804">Transcription</keyword>
<dbReference type="InterPro" id="IPR018060">
    <property type="entry name" value="HTH_AraC"/>
</dbReference>
<keyword evidence="2" id="KW-0238">DNA-binding</keyword>
<evidence type="ECO:0000259" key="4">
    <source>
        <dbReference type="PROSITE" id="PS01124"/>
    </source>
</evidence>
<dbReference type="Proteomes" id="UP000460549">
    <property type="component" value="Unassembled WGS sequence"/>
</dbReference>
<dbReference type="Pfam" id="PF14526">
    <property type="entry name" value="Cass2"/>
    <property type="match status" value="1"/>
</dbReference>
<dbReference type="SMART" id="SM00871">
    <property type="entry name" value="AraC_E_bind"/>
    <property type="match status" value="1"/>
</dbReference>
<dbReference type="SUPFAM" id="SSF46689">
    <property type="entry name" value="Homeodomain-like"/>
    <property type="match status" value="1"/>
</dbReference>
<dbReference type="PANTHER" id="PTHR47504">
    <property type="entry name" value="RIGHT ORIGIN-BINDING PROTEIN"/>
    <property type="match status" value="1"/>
</dbReference>
<evidence type="ECO:0000313" key="6">
    <source>
        <dbReference type="Proteomes" id="UP000460549"/>
    </source>
</evidence>
<dbReference type="GO" id="GO:0003700">
    <property type="term" value="F:DNA-binding transcription factor activity"/>
    <property type="evidence" value="ECO:0007669"/>
    <property type="project" value="InterPro"/>
</dbReference>